<keyword evidence="2 5" id="KW-0812">Transmembrane</keyword>
<dbReference type="EMBL" id="JWZX01000065">
    <property type="protein sequence ID" value="KOO53795.1"/>
    <property type="molecule type" value="Genomic_DNA"/>
</dbReference>
<feature type="transmembrane region" description="Helical" evidence="5">
    <location>
        <begin position="473"/>
        <end position="491"/>
    </location>
</feature>
<evidence type="ECO:0000256" key="3">
    <source>
        <dbReference type="ARBA" id="ARBA00022989"/>
    </source>
</evidence>
<keyword evidence="7" id="KW-1185">Reference proteome</keyword>
<feature type="transmembrane region" description="Helical" evidence="5">
    <location>
        <begin position="442"/>
        <end position="461"/>
    </location>
</feature>
<dbReference type="GO" id="GO:0031464">
    <property type="term" value="C:Cul4A-RING E3 ubiquitin ligase complex"/>
    <property type="evidence" value="ECO:0007669"/>
    <property type="project" value="TreeGrafter"/>
</dbReference>
<dbReference type="OrthoDB" id="434519at2759"/>
<gene>
    <name evidence="6" type="ORF">Ctob_011338</name>
</gene>
<dbReference type="PANTHER" id="PTHR14255">
    <property type="entry name" value="CEREBLON"/>
    <property type="match status" value="1"/>
</dbReference>
<reference evidence="7" key="1">
    <citation type="journal article" date="2015" name="PLoS Genet.">
        <title>Genome Sequence and Transcriptome Analyses of Chrysochromulina tobin: Metabolic Tools for Enhanced Algal Fitness in the Prominent Order Prymnesiales (Haptophyceae).</title>
        <authorList>
            <person name="Hovde B.T."/>
            <person name="Deodato C.R."/>
            <person name="Hunsperger H.M."/>
            <person name="Ryken S.A."/>
            <person name="Yost W."/>
            <person name="Jha R.K."/>
            <person name="Patterson J."/>
            <person name="Monnat R.J. Jr."/>
            <person name="Barlow S.B."/>
            <person name="Starkenburg S.R."/>
            <person name="Cattolico R.A."/>
        </authorList>
    </citation>
    <scope>NUCLEOTIDE SEQUENCE</scope>
    <source>
        <strain evidence="7">CCMP291</strain>
    </source>
</reference>
<comment type="subcellular location">
    <subcellularLocation>
        <location evidence="1">Membrane</location>
        <topology evidence="1">Multi-pass membrane protein</topology>
    </subcellularLocation>
</comment>
<proteinExistence type="predicted"/>
<dbReference type="InterPro" id="IPR002781">
    <property type="entry name" value="TM_pro_TauE-like"/>
</dbReference>
<accession>A0A0M0LRW2</accession>
<evidence type="ECO:0000256" key="2">
    <source>
        <dbReference type="ARBA" id="ARBA00022692"/>
    </source>
</evidence>
<comment type="caution">
    <text evidence="6">The sequence shown here is derived from an EMBL/GenBank/DDBJ whole genome shotgun (WGS) entry which is preliminary data.</text>
</comment>
<evidence type="ECO:0000256" key="5">
    <source>
        <dbReference type="SAM" id="Phobius"/>
    </source>
</evidence>
<dbReference type="GO" id="GO:0016020">
    <property type="term" value="C:membrane"/>
    <property type="evidence" value="ECO:0007669"/>
    <property type="project" value="UniProtKB-SubCell"/>
</dbReference>
<evidence type="ECO:0000313" key="7">
    <source>
        <dbReference type="Proteomes" id="UP000037460"/>
    </source>
</evidence>
<dbReference type="PANTHER" id="PTHR14255:SF3">
    <property type="entry name" value="SULFITE EXPORTER TAUE_SAFE FAMILY PROTEIN 5-RELATED"/>
    <property type="match status" value="1"/>
</dbReference>
<sequence>MQWIVDSEFVNHDLLNYRCNVSGSIICDEPLRSCQYDPILSDDSSINATAKCGIEGMCYVCLHKALFPMIGSDVLMIAIFFACGVLAGAAGLGGGGLYVPILMLTSNFLIKEATPLSNAMVMGNYLAQILINVRRRHPHSKFRAMIDLDVPLMLLPAQLVGSAIGLLLAPILPATGIEILACLLLFVAATKTVMTAYKIFKKETVAAALKRQELLLNRMTHESAAANVAADDGKQERLLARQLRSESSASGGAGEASFYPILAPTSDADRTNSVLLTTTAEDLHRARVAYRRKSIWKIGGLVLTWLSFLGIFVGSSNTKGGRCSAGKLGWLFSQLIVPVCAVTGTAVSLLKGAYDHVEGRLPGDVVWTRRSVVMLPLLALLVGIVSGLLGIGGGELMAPLLLAIGMLPQCASSTSALMGLFTSCSNMAHYMIQGTLRPWSSYVYILGLVSFLAAFTGRIIALTVVTRLSHPSVLSFLLGFALYAGLVLLVVQIVGNPIDWSVDDLCGK</sequence>
<feature type="transmembrane region" description="Helical" evidence="5">
    <location>
        <begin position="177"/>
        <end position="200"/>
    </location>
</feature>
<feature type="transmembrane region" description="Helical" evidence="5">
    <location>
        <begin position="295"/>
        <end position="316"/>
    </location>
</feature>
<keyword evidence="4 5" id="KW-0472">Membrane</keyword>
<name>A0A0M0LRW2_9EUKA</name>
<evidence type="ECO:0000256" key="1">
    <source>
        <dbReference type="ARBA" id="ARBA00004141"/>
    </source>
</evidence>
<dbReference type="Proteomes" id="UP000037460">
    <property type="component" value="Unassembled WGS sequence"/>
</dbReference>
<dbReference type="Pfam" id="PF01925">
    <property type="entry name" value="TauE"/>
    <property type="match status" value="2"/>
</dbReference>
<organism evidence="6 7">
    <name type="scientific">Chrysochromulina tobinii</name>
    <dbReference type="NCBI Taxonomy" id="1460289"/>
    <lineage>
        <taxon>Eukaryota</taxon>
        <taxon>Haptista</taxon>
        <taxon>Haptophyta</taxon>
        <taxon>Prymnesiophyceae</taxon>
        <taxon>Prymnesiales</taxon>
        <taxon>Chrysochromulinaceae</taxon>
        <taxon>Chrysochromulina</taxon>
    </lineage>
</organism>
<dbReference type="GO" id="GO:0016567">
    <property type="term" value="P:protein ubiquitination"/>
    <property type="evidence" value="ECO:0007669"/>
    <property type="project" value="TreeGrafter"/>
</dbReference>
<evidence type="ECO:0000256" key="4">
    <source>
        <dbReference type="ARBA" id="ARBA00023136"/>
    </source>
</evidence>
<protein>
    <submittedName>
        <fullName evidence="6">Uncharacterized protein</fullName>
    </submittedName>
</protein>
<keyword evidence="3 5" id="KW-1133">Transmembrane helix</keyword>
<evidence type="ECO:0000313" key="6">
    <source>
        <dbReference type="EMBL" id="KOO53795.1"/>
    </source>
</evidence>
<feature type="transmembrane region" description="Helical" evidence="5">
    <location>
        <begin position="371"/>
        <end position="391"/>
    </location>
</feature>
<dbReference type="AlphaFoldDB" id="A0A0M0LRW2"/>
<feature type="transmembrane region" description="Helical" evidence="5">
    <location>
        <begin position="74"/>
        <end position="101"/>
    </location>
</feature>
<feature type="transmembrane region" description="Helical" evidence="5">
    <location>
        <begin position="328"/>
        <end position="350"/>
    </location>
</feature>